<evidence type="ECO:0000313" key="2">
    <source>
        <dbReference type="Proteomes" id="UP001419268"/>
    </source>
</evidence>
<gene>
    <name evidence="1" type="ORF">Scep_013292</name>
</gene>
<dbReference type="AlphaFoldDB" id="A0AAP0P8C1"/>
<evidence type="ECO:0000313" key="1">
    <source>
        <dbReference type="EMBL" id="KAK9133764.1"/>
    </source>
</evidence>
<organism evidence="1 2">
    <name type="scientific">Stephania cephalantha</name>
    <dbReference type="NCBI Taxonomy" id="152367"/>
    <lineage>
        <taxon>Eukaryota</taxon>
        <taxon>Viridiplantae</taxon>
        <taxon>Streptophyta</taxon>
        <taxon>Embryophyta</taxon>
        <taxon>Tracheophyta</taxon>
        <taxon>Spermatophyta</taxon>
        <taxon>Magnoliopsida</taxon>
        <taxon>Ranunculales</taxon>
        <taxon>Menispermaceae</taxon>
        <taxon>Menispermoideae</taxon>
        <taxon>Cissampelideae</taxon>
        <taxon>Stephania</taxon>
    </lineage>
</organism>
<proteinExistence type="predicted"/>
<dbReference type="EMBL" id="JBBNAG010000005">
    <property type="protein sequence ID" value="KAK9133764.1"/>
    <property type="molecule type" value="Genomic_DNA"/>
</dbReference>
<dbReference type="Proteomes" id="UP001419268">
    <property type="component" value="Unassembled WGS sequence"/>
</dbReference>
<accession>A0AAP0P8C1</accession>
<reference evidence="1 2" key="1">
    <citation type="submission" date="2024-01" db="EMBL/GenBank/DDBJ databases">
        <title>Genome assemblies of Stephania.</title>
        <authorList>
            <person name="Yang L."/>
        </authorList>
    </citation>
    <scope>NUCLEOTIDE SEQUENCE [LARGE SCALE GENOMIC DNA]</scope>
    <source>
        <strain evidence="1">JXDWG</strain>
        <tissue evidence="1">Leaf</tissue>
    </source>
</reference>
<protein>
    <submittedName>
        <fullName evidence="1">Uncharacterized protein</fullName>
    </submittedName>
</protein>
<sequence>MVETCKMHVENEALTTQMLWYELVLCKYKQIGCLGRVLPKTSEQPECRNSASITFSWF</sequence>
<keyword evidence="2" id="KW-1185">Reference proteome</keyword>
<name>A0AAP0P8C1_9MAGN</name>
<comment type="caution">
    <text evidence="1">The sequence shown here is derived from an EMBL/GenBank/DDBJ whole genome shotgun (WGS) entry which is preliminary data.</text>
</comment>